<gene>
    <name evidence="1" type="ORF">MCNS_09850</name>
</gene>
<evidence type="ECO:0000313" key="1">
    <source>
        <dbReference type="EMBL" id="BBZ37922.1"/>
    </source>
</evidence>
<organism evidence="1 2">
    <name type="scientific">Mycobacterium conspicuum</name>
    <dbReference type="NCBI Taxonomy" id="44010"/>
    <lineage>
        <taxon>Bacteria</taxon>
        <taxon>Bacillati</taxon>
        <taxon>Actinomycetota</taxon>
        <taxon>Actinomycetes</taxon>
        <taxon>Mycobacteriales</taxon>
        <taxon>Mycobacteriaceae</taxon>
        <taxon>Mycobacterium</taxon>
    </lineage>
</organism>
<dbReference type="AlphaFoldDB" id="A0A1X1TNH7"/>
<dbReference type="RefSeq" id="WP_085231386.1">
    <property type="nucleotide sequence ID" value="NZ_AP022613.1"/>
</dbReference>
<dbReference type="STRING" id="44010.AWC00_04085"/>
<sequence>MNKFALAALGIAAVAFAAPAHADLPGIEPFVGSWAGMKQALVIDGGGNGHFTYPDFNACPGCPPAAVRRSVATFVLTSVWGDTANGNILTDTGQGGNAGPISARLVPQPFGPTIQLNAGPASGVYCTPAAAKNCGA</sequence>
<proteinExistence type="predicted"/>
<name>A0A1X1TNH7_9MYCO</name>
<protein>
    <submittedName>
        <fullName evidence="1">Uncharacterized protein</fullName>
    </submittedName>
</protein>
<evidence type="ECO:0000313" key="2">
    <source>
        <dbReference type="Proteomes" id="UP000467385"/>
    </source>
</evidence>
<accession>A0A1X1TNH7</accession>
<dbReference type="Proteomes" id="UP000467385">
    <property type="component" value="Chromosome"/>
</dbReference>
<keyword evidence="2" id="KW-1185">Reference proteome</keyword>
<dbReference type="EMBL" id="AP022613">
    <property type="protein sequence ID" value="BBZ37922.1"/>
    <property type="molecule type" value="Genomic_DNA"/>
</dbReference>
<reference evidence="1 2" key="1">
    <citation type="journal article" date="2019" name="Emerg. Microbes Infect.">
        <title>Comprehensive subspecies identification of 175 nontuberculous mycobacteria species based on 7547 genomic profiles.</title>
        <authorList>
            <person name="Matsumoto Y."/>
            <person name="Kinjo T."/>
            <person name="Motooka D."/>
            <person name="Nabeya D."/>
            <person name="Jung N."/>
            <person name="Uechi K."/>
            <person name="Horii T."/>
            <person name="Iida T."/>
            <person name="Fujita J."/>
            <person name="Nakamura S."/>
        </authorList>
    </citation>
    <scope>NUCLEOTIDE SEQUENCE [LARGE SCALE GENOMIC DNA]</scope>
    <source>
        <strain evidence="1 2">JCM 14738</strain>
    </source>
</reference>
<dbReference type="OrthoDB" id="4750984at2"/>